<organism evidence="8 9">
    <name type="scientific">Camelina sativa</name>
    <name type="common">False flax</name>
    <name type="synonym">Myagrum sativum</name>
    <dbReference type="NCBI Taxonomy" id="90675"/>
    <lineage>
        <taxon>Eukaryota</taxon>
        <taxon>Viridiplantae</taxon>
        <taxon>Streptophyta</taxon>
        <taxon>Embryophyta</taxon>
        <taxon>Tracheophyta</taxon>
        <taxon>Spermatophyta</taxon>
        <taxon>Magnoliopsida</taxon>
        <taxon>eudicotyledons</taxon>
        <taxon>Gunneridae</taxon>
        <taxon>Pentapetalae</taxon>
        <taxon>rosids</taxon>
        <taxon>malvids</taxon>
        <taxon>Brassicales</taxon>
        <taxon>Brassicaceae</taxon>
        <taxon>Camelineae</taxon>
        <taxon>Camelina</taxon>
    </lineage>
</organism>
<evidence type="ECO:0000256" key="6">
    <source>
        <dbReference type="SAM" id="MobiDB-lite"/>
    </source>
</evidence>
<dbReference type="InterPro" id="IPR003340">
    <property type="entry name" value="B3_DNA-bd"/>
</dbReference>
<accession>A0ABM0VC77</accession>
<dbReference type="SUPFAM" id="SSF101936">
    <property type="entry name" value="DNA-binding pseudobarrel domain"/>
    <property type="match status" value="2"/>
</dbReference>
<evidence type="ECO:0000259" key="7">
    <source>
        <dbReference type="PROSITE" id="PS50863"/>
    </source>
</evidence>
<keyword evidence="4" id="KW-0804">Transcription</keyword>
<dbReference type="CDD" id="cd10017">
    <property type="entry name" value="B3_DNA"/>
    <property type="match status" value="2"/>
</dbReference>
<dbReference type="PROSITE" id="PS50863">
    <property type="entry name" value="B3"/>
    <property type="match status" value="2"/>
</dbReference>
<comment type="subcellular location">
    <subcellularLocation>
        <location evidence="1">Nucleus</location>
    </subcellularLocation>
</comment>
<dbReference type="InterPro" id="IPR015300">
    <property type="entry name" value="DNA-bd_pseudobarrel_sf"/>
</dbReference>
<evidence type="ECO:0000313" key="9">
    <source>
        <dbReference type="RefSeq" id="XP_010454030.1"/>
    </source>
</evidence>
<dbReference type="SMART" id="SM01019">
    <property type="entry name" value="B3"/>
    <property type="match status" value="2"/>
</dbReference>
<keyword evidence="8" id="KW-1185">Reference proteome</keyword>
<feature type="region of interest" description="Disordered" evidence="6">
    <location>
        <begin position="145"/>
        <end position="170"/>
    </location>
</feature>
<keyword evidence="2" id="KW-0805">Transcription regulation</keyword>
<dbReference type="RefSeq" id="XP_010454030.1">
    <property type="nucleotide sequence ID" value="XM_010455728.1"/>
</dbReference>
<name>A0ABM0VC77_CAMSA</name>
<dbReference type="GeneID" id="104735863"/>
<evidence type="ECO:0000256" key="1">
    <source>
        <dbReference type="ARBA" id="ARBA00004123"/>
    </source>
</evidence>
<dbReference type="InterPro" id="IPR044837">
    <property type="entry name" value="REM16-like"/>
</dbReference>
<dbReference type="PANTHER" id="PTHR31391:SF4">
    <property type="entry name" value="B3 DOMAIN-CONTAINING PROTEIN OS03G0184500"/>
    <property type="match status" value="1"/>
</dbReference>
<dbReference type="Gene3D" id="2.40.330.10">
    <property type="entry name" value="DNA-binding pseudobarrel domain"/>
    <property type="match status" value="2"/>
</dbReference>
<proteinExistence type="predicted"/>
<protein>
    <submittedName>
        <fullName evidence="9">B3 domain-containing protein At5g18090-like</fullName>
    </submittedName>
</protein>
<feature type="domain" description="TF-B3" evidence="7">
    <location>
        <begin position="190"/>
        <end position="285"/>
    </location>
</feature>
<evidence type="ECO:0000313" key="8">
    <source>
        <dbReference type="Proteomes" id="UP000694864"/>
    </source>
</evidence>
<evidence type="ECO:0000256" key="5">
    <source>
        <dbReference type="ARBA" id="ARBA00023242"/>
    </source>
</evidence>
<evidence type="ECO:0000256" key="2">
    <source>
        <dbReference type="ARBA" id="ARBA00023015"/>
    </source>
</evidence>
<sequence>MVRKRMFGQVMEKGDNPAFFKILRKEDLSSEIMRGIPRNFIKSTSEEDLSANIVLKVSWRSSWTIRISRNLCFYYMEKKGWDKFLSDNDLGNNEYLTFTHKGHMCFSVDIYQIDGMELLRPRKSAPTVAFSSVRNKRDQRENMFEYPSSESSYLGPKTAESTGRRQTEKSKKKKMKVEIICDDSEDDTLVPEFTITIKKSYLIFLGIPKKFEKLHMPKETTMFKIYDPERETSWDVMYKFTNNKQSRFCAGWIRLAKDLGLVIGDVCTFKLVKPTEMLVTVTRREINL</sequence>
<gene>
    <name evidence="9" type="primary">LOC104735863</name>
</gene>
<keyword evidence="3" id="KW-0238">DNA-binding</keyword>
<dbReference type="PANTHER" id="PTHR31391">
    <property type="entry name" value="B3 DOMAIN-CONTAINING PROTEIN OS11G0197600-RELATED"/>
    <property type="match status" value="1"/>
</dbReference>
<keyword evidence="5" id="KW-0539">Nucleus</keyword>
<feature type="domain" description="TF-B3" evidence="7">
    <location>
        <begin position="19"/>
        <end position="114"/>
    </location>
</feature>
<reference evidence="8" key="1">
    <citation type="journal article" date="2014" name="Nat. Commun.">
        <title>The emerging biofuel crop Camelina sativa retains a highly undifferentiated hexaploid genome structure.</title>
        <authorList>
            <person name="Kagale S."/>
            <person name="Koh C."/>
            <person name="Nixon J."/>
            <person name="Bollina V."/>
            <person name="Clarke W.E."/>
            <person name="Tuteja R."/>
            <person name="Spillane C."/>
            <person name="Robinson S.J."/>
            <person name="Links M.G."/>
            <person name="Clarke C."/>
            <person name="Higgins E.E."/>
            <person name="Huebert T."/>
            <person name="Sharpe A.G."/>
            <person name="Parkin I.A."/>
        </authorList>
    </citation>
    <scope>NUCLEOTIDE SEQUENCE [LARGE SCALE GENOMIC DNA]</scope>
    <source>
        <strain evidence="8">cv. DH55</strain>
    </source>
</reference>
<dbReference type="Pfam" id="PF02362">
    <property type="entry name" value="B3"/>
    <property type="match status" value="2"/>
</dbReference>
<reference evidence="9" key="2">
    <citation type="submission" date="2025-08" db="UniProtKB">
        <authorList>
            <consortium name="RefSeq"/>
        </authorList>
    </citation>
    <scope>IDENTIFICATION</scope>
    <source>
        <tissue evidence="9">Leaf</tissue>
    </source>
</reference>
<evidence type="ECO:0000256" key="3">
    <source>
        <dbReference type="ARBA" id="ARBA00023125"/>
    </source>
</evidence>
<dbReference type="Proteomes" id="UP000694864">
    <property type="component" value="Chromosome 13"/>
</dbReference>
<evidence type="ECO:0000256" key="4">
    <source>
        <dbReference type="ARBA" id="ARBA00023163"/>
    </source>
</evidence>